<accession>A0A0C9T7Y0</accession>
<reference evidence="1 2" key="1">
    <citation type="submission" date="2014-06" db="EMBL/GenBank/DDBJ databases">
        <title>Evolutionary Origins and Diversification of the Mycorrhizal Mutualists.</title>
        <authorList>
            <consortium name="DOE Joint Genome Institute"/>
            <consortium name="Mycorrhizal Genomics Consortium"/>
            <person name="Kohler A."/>
            <person name="Kuo A."/>
            <person name="Nagy L.G."/>
            <person name="Floudas D."/>
            <person name="Copeland A."/>
            <person name="Barry K.W."/>
            <person name="Cichocki N."/>
            <person name="Veneault-Fourrey C."/>
            <person name="LaButti K."/>
            <person name="Lindquist E.A."/>
            <person name="Lipzen A."/>
            <person name="Lundell T."/>
            <person name="Morin E."/>
            <person name="Murat C."/>
            <person name="Riley R."/>
            <person name="Ohm R."/>
            <person name="Sun H."/>
            <person name="Tunlid A."/>
            <person name="Henrissat B."/>
            <person name="Grigoriev I.V."/>
            <person name="Hibbett D.S."/>
            <person name="Martin F."/>
        </authorList>
    </citation>
    <scope>NUCLEOTIDE SEQUENCE [LARGE SCALE GENOMIC DNA]</scope>
    <source>
        <strain evidence="1 2">FD-325 SS-3</strain>
    </source>
</reference>
<keyword evidence="2" id="KW-1185">Reference proteome</keyword>
<evidence type="ECO:0000313" key="1">
    <source>
        <dbReference type="EMBL" id="KII84233.1"/>
    </source>
</evidence>
<evidence type="ECO:0000313" key="2">
    <source>
        <dbReference type="Proteomes" id="UP000053263"/>
    </source>
</evidence>
<name>A0A0C9T7Y0_PLICR</name>
<dbReference type="EMBL" id="KN832572">
    <property type="protein sequence ID" value="KII84233.1"/>
    <property type="molecule type" value="Genomic_DNA"/>
</dbReference>
<dbReference type="HOGENOM" id="CLU_1971452_0_0_1"/>
<dbReference type="AlphaFoldDB" id="A0A0C9T7Y0"/>
<sequence length="127" mass="14518">MKMGMPHRLRMLAKAYASQDSTPVKPANDYTKEVNIMAELGAYFDLSSRRIIEKVSDCVDLFFVRAVTDCFSKNLCAHLEIGATREDARYKGFLRTGTLAVAQREKLISREKLLEALRMDLLRPQFN</sequence>
<organism evidence="1 2">
    <name type="scientific">Plicaturopsis crispa FD-325 SS-3</name>
    <dbReference type="NCBI Taxonomy" id="944288"/>
    <lineage>
        <taxon>Eukaryota</taxon>
        <taxon>Fungi</taxon>
        <taxon>Dikarya</taxon>
        <taxon>Basidiomycota</taxon>
        <taxon>Agaricomycotina</taxon>
        <taxon>Agaricomycetes</taxon>
        <taxon>Agaricomycetidae</taxon>
        <taxon>Amylocorticiales</taxon>
        <taxon>Amylocorticiaceae</taxon>
        <taxon>Plicatura</taxon>
        <taxon>Plicaturopsis crispa</taxon>
    </lineage>
</organism>
<gene>
    <name evidence="1" type="ORF">PLICRDRAFT_179896</name>
</gene>
<dbReference type="OrthoDB" id="5061070at2759"/>
<protein>
    <submittedName>
        <fullName evidence="1">Uncharacterized protein</fullName>
    </submittedName>
</protein>
<proteinExistence type="predicted"/>
<dbReference type="Proteomes" id="UP000053263">
    <property type="component" value="Unassembled WGS sequence"/>
</dbReference>